<name>A0A6M3M4H2_9ZZZZ</name>
<dbReference type="InterPro" id="IPR005358">
    <property type="entry name" value="Puta_zinc/iron-chelating_dom"/>
</dbReference>
<accession>A0A6M3M4H2</accession>
<sequence>MKTDEDLNDALRQRVKYPHGSWVMKEKGKILVQMPGYSFTGNIPEAQTEYIMETGRPWGYWVLSKQGQIALYNPTPCVHLSEEGLCGIYEIRPRACKMYSCRRHPIVP</sequence>
<organism evidence="1">
    <name type="scientific">viral metagenome</name>
    <dbReference type="NCBI Taxonomy" id="1070528"/>
    <lineage>
        <taxon>unclassified sequences</taxon>
        <taxon>metagenomes</taxon>
        <taxon>organismal metagenomes</taxon>
    </lineage>
</organism>
<gene>
    <name evidence="1" type="ORF">MM171B01541_0013</name>
</gene>
<protein>
    <submittedName>
        <fullName evidence="1">Putative zinc-or iron-chelating protein</fullName>
    </submittedName>
</protein>
<dbReference type="EMBL" id="MT143753">
    <property type="protein sequence ID" value="QJB02034.1"/>
    <property type="molecule type" value="Genomic_DNA"/>
</dbReference>
<dbReference type="AlphaFoldDB" id="A0A6M3M4H2"/>
<evidence type="ECO:0000313" key="1">
    <source>
        <dbReference type="EMBL" id="QJB02034.1"/>
    </source>
</evidence>
<proteinExistence type="predicted"/>
<dbReference type="Pfam" id="PF03692">
    <property type="entry name" value="CxxCxxCC"/>
    <property type="match status" value="1"/>
</dbReference>
<reference evidence="1" key="1">
    <citation type="submission" date="2020-03" db="EMBL/GenBank/DDBJ databases">
        <title>The deep terrestrial virosphere.</title>
        <authorList>
            <person name="Holmfeldt K."/>
            <person name="Nilsson E."/>
            <person name="Simone D."/>
            <person name="Lopez-Fernandez M."/>
            <person name="Wu X."/>
            <person name="de Brujin I."/>
            <person name="Lundin D."/>
            <person name="Andersson A."/>
            <person name="Bertilsson S."/>
            <person name="Dopson M."/>
        </authorList>
    </citation>
    <scope>NUCLEOTIDE SEQUENCE</scope>
    <source>
        <strain evidence="1">MM171B01541</strain>
    </source>
</reference>